<dbReference type="AlphaFoldDB" id="A0AA39XIN4"/>
<dbReference type="Proteomes" id="UP001175000">
    <property type="component" value="Unassembled WGS sequence"/>
</dbReference>
<proteinExistence type="predicted"/>
<accession>A0AA39XIN4</accession>
<dbReference type="EMBL" id="JAULSU010000001">
    <property type="protein sequence ID" value="KAK0633795.1"/>
    <property type="molecule type" value="Genomic_DNA"/>
</dbReference>
<organism evidence="1 2">
    <name type="scientific">Immersiella caudata</name>
    <dbReference type="NCBI Taxonomy" id="314043"/>
    <lineage>
        <taxon>Eukaryota</taxon>
        <taxon>Fungi</taxon>
        <taxon>Dikarya</taxon>
        <taxon>Ascomycota</taxon>
        <taxon>Pezizomycotina</taxon>
        <taxon>Sordariomycetes</taxon>
        <taxon>Sordariomycetidae</taxon>
        <taxon>Sordariales</taxon>
        <taxon>Lasiosphaeriaceae</taxon>
        <taxon>Immersiella</taxon>
    </lineage>
</organism>
<comment type="caution">
    <text evidence="1">The sequence shown here is derived from an EMBL/GenBank/DDBJ whole genome shotgun (WGS) entry which is preliminary data.</text>
</comment>
<evidence type="ECO:0000313" key="2">
    <source>
        <dbReference type="Proteomes" id="UP001175000"/>
    </source>
</evidence>
<evidence type="ECO:0000313" key="1">
    <source>
        <dbReference type="EMBL" id="KAK0633795.1"/>
    </source>
</evidence>
<keyword evidence="2" id="KW-1185">Reference proteome</keyword>
<reference evidence="1" key="1">
    <citation type="submission" date="2023-06" db="EMBL/GenBank/DDBJ databases">
        <title>Genome-scale phylogeny and comparative genomics of the fungal order Sordariales.</title>
        <authorList>
            <consortium name="Lawrence Berkeley National Laboratory"/>
            <person name="Hensen N."/>
            <person name="Bonometti L."/>
            <person name="Westerberg I."/>
            <person name="Brannstrom I.O."/>
            <person name="Guillou S."/>
            <person name="Cros-Aarteil S."/>
            <person name="Calhoun S."/>
            <person name="Haridas S."/>
            <person name="Kuo A."/>
            <person name="Mondo S."/>
            <person name="Pangilinan J."/>
            <person name="Riley R."/>
            <person name="Labutti K."/>
            <person name="Andreopoulos B."/>
            <person name="Lipzen A."/>
            <person name="Chen C."/>
            <person name="Yanf M."/>
            <person name="Daum C."/>
            <person name="Ng V."/>
            <person name="Clum A."/>
            <person name="Steindorff A."/>
            <person name="Ohm R."/>
            <person name="Martin F."/>
            <person name="Silar P."/>
            <person name="Natvig D."/>
            <person name="Lalanne C."/>
            <person name="Gautier V."/>
            <person name="Ament-Velasquez S.L."/>
            <person name="Kruys A."/>
            <person name="Hutchinson M.I."/>
            <person name="Powell A.J."/>
            <person name="Barry K."/>
            <person name="Miller A.N."/>
            <person name="Grigoriev I.V."/>
            <person name="Debuchy R."/>
            <person name="Gladieux P."/>
            <person name="Thoren M.H."/>
            <person name="Johannesson H."/>
        </authorList>
    </citation>
    <scope>NUCLEOTIDE SEQUENCE</scope>
    <source>
        <strain evidence="1">CBS 606.72</strain>
    </source>
</reference>
<name>A0AA39XIN4_9PEZI</name>
<protein>
    <submittedName>
        <fullName evidence="1">Uncharacterized protein</fullName>
    </submittedName>
</protein>
<gene>
    <name evidence="1" type="ORF">B0T14DRAFT_561341</name>
</gene>
<sequence>MDCVVSLMASPPDDLKARKDLLLFKGDDDRRIYDCVVHTFPQQHFEAVPVSDIWSRIPADLLGRETWVSLLSDFQCKLTPEFLAARLHHVWSASHEQAEPQEALRGSLDDRLEVVTRALSKGDQNNSLWRIGHAQACYHLAILYHEKRPIGKENLRSRIGNPENKAKAQAERRACCRVPTVEQRERPPEAMSLVSHWAALTHSSGLGAEPLERLRSTIAAKDVAPDRFRQGSLPGDPAETITDRVPAARDRLSICDFLPAEWRITLALTSRTMLAKTRGVGTDTRNIVDDAFDPDAK</sequence>